<reference evidence="1" key="1">
    <citation type="submission" date="2024-06" db="EMBL/GenBank/DDBJ databases">
        <authorList>
            <person name="Mutai I.J."/>
            <person name="Gurusinghe A."/>
            <person name="Wang B."/>
            <person name="Clark M."/>
            <person name="Bhandare S.G."/>
        </authorList>
    </citation>
    <scope>NUCLEOTIDE SEQUENCE</scope>
</reference>
<keyword evidence="1" id="KW-0378">Hydrolase</keyword>
<dbReference type="GO" id="GO:0004386">
    <property type="term" value="F:helicase activity"/>
    <property type="evidence" value="ECO:0007669"/>
    <property type="project" value="UniProtKB-KW"/>
</dbReference>
<proteinExistence type="predicted"/>
<dbReference type="EMBL" id="PP935706">
    <property type="protein sequence ID" value="XDJ01394.1"/>
    <property type="molecule type" value="Genomic_DNA"/>
</dbReference>
<organism evidence="1">
    <name type="scientific">Salmonella phage vB_SE130_2P</name>
    <dbReference type="NCBI Taxonomy" id="3236707"/>
    <lineage>
        <taxon>Viruses</taxon>
    </lineage>
</organism>
<protein>
    <submittedName>
        <fullName evidence="1">DNA helicase</fullName>
    </submittedName>
</protein>
<keyword evidence="1" id="KW-0347">Helicase</keyword>
<sequence>MFLYHIVAKDTLDEVVAARTDEKKSVQEELLNYMKRRGKR</sequence>
<keyword evidence="1" id="KW-0547">Nucleotide-binding</keyword>
<evidence type="ECO:0000313" key="1">
    <source>
        <dbReference type="EMBL" id="XDJ01394.1"/>
    </source>
</evidence>
<accession>A0AB39C591</accession>
<keyword evidence="1" id="KW-0067">ATP-binding</keyword>
<name>A0AB39C591_9VIRU</name>